<evidence type="ECO:0000313" key="2">
    <source>
        <dbReference type="Proteomes" id="UP001239111"/>
    </source>
</evidence>
<evidence type="ECO:0000313" key="1">
    <source>
        <dbReference type="EMBL" id="KAJ8685830.1"/>
    </source>
</evidence>
<sequence length="201" mass="23712">MSANLVRDWVRGWFDADAVLLYIRIFHAIPEREHIYAALRTRKEEEGRRERNIRRSRAMAKEAEEASHHLTWRDFHIMLGFQPDAALVHDRGQMHLDSFFIGKPNKYDLEREMSCWSMGNCVRCGNSAPTFRDCSICFDLAPKRNAKEARWMALNCSVELEEGSIYKSKHIRTLYEPWVCRPCRGKPPLGTYYLTTNRWAW</sequence>
<organism evidence="1 2">
    <name type="scientific">Eretmocerus hayati</name>
    <dbReference type="NCBI Taxonomy" id="131215"/>
    <lineage>
        <taxon>Eukaryota</taxon>
        <taxon>Metazoa</taxon>
        <taxon>Ecdysozoa</taxon>
        <taxon>Arthropoda</taxon>
        <taxon>Hexapoda</taxon>
        <taxon>Insecta</taxon>
        <taxon>Pterygota</taxon>
        <taxon>Neoptera</taxon>
        <taxon>Endopterygota</taxon>
        <taxon>Hymenoptera</taxon>
        <taxon>Apocrita</taxon>
        <taxon>Proctotrupomorpha</taxon>
        <taxon>Chalcidoidea</taxon>
        <taxon>Aphelinidae</taxon>
        <taxon>Aphelininae</taxon>
        <taxon>Eretmocerus</taxon>
    </lineage>
</organism>
<gene>
    <name evidence="1" type="ORF">QAD02_021623</name>
</gene>
<accession>A0ACC2PVL2</accession>
<dbReference type="EMBL" id="CM056741">
    <property type="protein sequence ID" value="KAJ8685830.1"/>
    <property type="molecule type" value="Genomic_DNA"/>
</dbReference>
<proteinExistence type="predicted"/>
<protein>
    <submittedName>
        <fullName evidence="1">Uncharacterized protein</fullName>
    </submittedName>
</protein>
<keyword evidence="2" id="KW-1185">Reference proteome</keyword>
<name>A0ACC2PVL2_9HYME</name>
<dbReference type="Proteomes" id="UP001239111">
    <property type="component" value="Chromosome 1"/>
</dbReference>
<reference evidence="1" key="1">
    <citation type="submission" date="2023-04" db="EMBL/GenBank/DDBJ databases">
        <title>A chromosome-level genome assembly of the parasitoid wasp Eretmocerus hayati.</title>
        <authorList>
            <person name="Zhong Y."/>
            <person name="Liu S."/>
            <person name="Liu Y."/>
        </authorList>
    </citation>
    <scope>NUCLEOTIDE SEQUENCE</scope>
    <source>
        <strain evidence="1">ZJU_SS_LIU_2023</strain>
    </source>
</reference>
<comment type="caution">
    <text evidence="1">The sequence shown here is derived from an EMBL/GenBank/DDBJ whole genome shotgun (WGS) entry which is preliminary data.</text>
</comment>